<gene>
    <name evidence="1" type="ORF">A2853_00435</name>
</gene>
<reference evidence="1 2" key="1">
    <citation type="journal article" date="2016" name="Nat. Commun.">
        <title>Thousands of microbial genomes shed light on interconnected biogeochemical processes in an aquifer system.</title>
        <authorList>
            <person name="Anantharaman K."/>
            <person name="Brown C.T."/>
            <person name="Hug L.A."/>
            <person name="Sharon I."/>
            <person name="Castelle C.J."/>
            <person name="Probst A.J."/>
            <person name="Thomas B.C."/>
            <person name="Singh A."/>
            <person name="Wilkins M.J."/>
            <person name="Karaoz U."/>
            <person name="Brodie E.L."/>
            <person name="Williams K.H."/>
            <person name="Hubbard S.S."/>
            <person name="Banfield J.F."/>
        </authorList>
    </citation>
    <scope>NUCLEOTIDE SEQUENCE [LARGE SCALE GENOMIC DNA]</scope>
</reference>
<organism evidence="1 2">
    <name type="scientific">Candidatus Kaiserbacteria bacterium RIFCSPHIGHO2_01_FULL_55_17</name>
    <dbReference type="NCBI Taxonomy" id="1798484"/>
    <lineage>
        <taxon>Bacteria</taxon>
        <taxon>Candidatus Kaiseribacteriota</taxon>
    </lineage>
</organism>
<dbReference type="EMBL" id="MFKX01000016">
    <property type="protein sequence ID" value="OGG57637.1"/>
    <property type="molecule type" value="Genomic_DNA"/>
</dbReference>
<name>A0A1F6D8J1_9BACT</name>
<proteinExistence type="predicted"/>
<protein>
    <recommendedName>
        <fullName evidence="3">PsbP C-terminal domain-containing protein</fullName>
    </recommendedName>
</protein>
<evidence type="ECO:0000313" key="1">
    <source>
        <dbReference type="EMBL" id="OGG57637.1"/>
    </source>
</evidence>
<dbReference type="AlphaFoldDB" id="A0A1F6D8J1"/>
<accession>A0A1F6D8J1</accession>
<evidence type="ECO:0000313" key="2">
    <source>
        <dbReference type="Proteomes" id="UP000177958"/>
    </source>
</evidence>
<dbReference type="Proteomes" id="UP000177958">
    <property type="component" value="Unassembled WGS sequence"/>
</dbReference>
<comment type="caution">
    <text evidence="1">The sequence shown here is derived from an EMBL/GenBank/DDBJ whole genome shotgun (WGS) entry which is preliminary data.</text>
</comment>
<evidence type="ECO:0008006" key="3">
    <source>
        <dbReference type="Google" id="ProtNLM"/>
    </source>
</evidence>
<sequence length="188" mass="20477">MKKLLIIAIVLAVLGGLAYLFSPNSLFSTPDASSTDSAVNSAALTKEYKNDTYGFSLKMPEDFTATEIPDELSGGATLVLQNKSGDGIQIIISPFDEDTGQGYTLTKERILQDIPDMQIQDEQVVEIGPSTGSGQVTYKGIAFLSDDEVFGGESRAVWFIFGGSLYQINTYARLDGLLQNIFSTWNFF</sequence>